<keyword evidence="2" id="KW-1185">Reference proteome</keyword>
<evidence type="ECO:0000313" key="1">
    <source>
        <dbReference type="EMBL" id="EYU46277.1"/>
    </source>
</evidence>
<dbReference type="eggNOG" id="ENOG502QT6A">
    <property type="taxonomic scope" value="Eukaryota"/>
</dbReference>
<dbReference type="PANTHER" id="PTHR33428:SF10">
    <property type="entry name" value="CHLOROPHYLLASE-1"/>
    <property type="match status" value="1"/>
</dbReference>
<dbReference type="GO" id="GO:0047746">
    <property type="term" value="F:chlorophyllase activity"/>
    <property type="evidence" value="ECO:0000318"/>
    <property type="project" value="GO_Central"/>
</dbReference>
<protein>
    <recommendedName>
        <fullName evidence="3">Chlorophyllase</fullName>
    </recommendedName>
</protein>
<dbReference type="GO" id="GO:0015996">
    <property type="term" value="P:chlorophyll catabolic process"/>
    <property type="evidence" value="ECO:0000318"/>
    <property type="project" value="GO_Central"/>
</dbReference>
<evidence type="ECO:0008006" key="3">
    <source>
        <dbReference type="Google" id="ProtNLM"/>
    </source>
</evidence>
<dbReference type="KEGG" id="egt:105950913"/>
<proteinExistence type="predicted"/>
<dbReference type="Proteomes" id="UP000030748">
    <property type="component" value="Unassembled WGS sequence"/>
</dbReference>
<dbReference type="ESTHER" id="erygu-a0a022s0h3">
    <property type="family name" value="Chlorophyllase_Plant"/>
</dbReference>
<sequence>MAAVAAENQDSMAKMPSVFMAGKIGGEVKTIKVKKSDANGAELLIVTPKAQGSYPVLLFCHGYSTQTTWYSHLLQHISSHGYIVVAPQFYHCLLISLTDEIKIAAKVTNWLPSGLQDSLPDNIKPDLSKLAIMGHSRGGKIAFALALGHAPTSLKFKALFGLDPVSGPTPPTWVEPNILSYVPHSFKLSIPIGVIGTGLSNRTNNYVFPPLAPNGFNHSEFFNESRPPCCYFLAKDYGHCDFLNDSKTGLAGLVCRSGKGSKEKMRRGVGGIVVAFLNAYLGGGFEDLENIVAAPDIAPITLDPVIHIKE</sequence>
<dbReference type="Pfam" id="PF07224">
    <property type="entry name" value="Chlorophyllase"/>
    <property type="match status" value="1"/>
</dbReference>
<dbReference type="PANTHER" id="PTHR33428">
    <property type="entry name" value="CHLOROPHYLLASE-2, CHLOROPLASTIC"/>
    <property type="match status" value="1"/>
</dbReference>
<dbReference type="Gene3D" id="3.40.50.1820">
    <property type="entry name" value="alpha/beta hydrolase"/>
    <property type="match status" value="1"/>
</dbReference>
<dbReference type="SUPFAM" id="SSF53474">
    <property type="entry name" value="alpha/beta-Hydrolases"/>
    <property type="match status" value="1"/>
</dbReference>
<dbReference type="STRING" id="4155.A0A022S0H3"/>
<dbReference type="EMBL" id="KI630171">
    <property type="protein sequence ID" value="EYU46277.1"/>
    <property type="molecule type" value="Genomic_DNA"/>
</dbReference>
<organism evidence="1 2">
    <name type="scientific">Erythranthe guttata</name>
    <name type="common">Yellow monkey flower</name>
    <name type="synonym">Mimulus guttatus</name>
    <dbReference type="NCBI Taxonomy" id="4155"/>
    <lineage>
        <taxon>Eukaryota</taxon>
        <taxon>Viridiplantae</taxon>
        <taxon>Streptophyta</taxon>
        <taxon>Embryophyta</taxon>
        <taxon>Tracheophyta</taxon>
        <taxon>Spermatophyta</taxon>
        <taxon>Magnoliopsida</taxon>
        <taxon>eudicotyledons</taxon>
        <taxon>Gunneridae</taxon>
        <taxon>Pentapetalae</taxon>
        <taxon>asterids</taxon>
        <taxon>lamiids</taxon>
        <taxon>Lamiales</taxon>
        <taxon>Phrymaceae</taxon>
        <taxon>Erythranthe</taxon>
    </lineage>
</organism>
<evidence type="ECO:0000313" key="2">
    <source>
        <dbReference type="Proteomes" id="UP000030748"/>
    </source>
</evidence>
<dbReference type="InterPro" id="IPR017395">
    <property type="entry name" value="Chlorophyllase-like"/>
</dbReference>
<name>A0A022S0H3_ERYGU</name>
<gene>
    <name evidence="1" type="ORF">MIMGU_mgv1a022687mg</name>
</gene>
<dbReference type="InterPro" id="IPR029058">
    <property type="entry name" value="AB_hydrolase_fold"/>
</dbReference>
<accession>A0A022S0H3</accession>
<dbReference type="AlphaFoldDB" id="A0A022S0H3"/>
<reference evidence="1 2" key="1">
    <citation type="journal article" date="2013" name="Proc. Natl. Acad. Sci. U.S.A.">
        <title>Fine-scale variation in meiotic recombination in Mimulus inferred from population shotgun sequencing.</title>
        <authorList>
            <person name="Hellsten U."/>
            <person name="Wright K.M."/>
            <person name="Jenkins J."/>
            <person name="Shu S."/>
            <person name="Yuan Y."/>
            <person name="Wessler S.R."/>
            <person name="Schmutz J."/>
            <person name="Willis J.H."/>
            <person name="Rokhsar D.S."/>
        </authorList>
    </citation>
    <scope>NUCLEOTIDE SEQUENCE [LARGE SCALE GENOMIC DNA]</scope>
    <source>
        <strain evidence="2">cv. DUN x IM62</strain>
    </source>
</reference>
<dbReference type="OrthoDB" id="2093222at2759"/>
<dbReference type="OMA" id="VINWASE"/>